<dbReference type="PANTHER" id="PTHR33221">
    <property type="entry name" value="WINGED HELIX-TURN-HELIX TRANSCRIPTIONAL REGULATOR, RRF2 FAMILY"/>
    <property type="match status" value="1"/>
</dbReference>
<dbReference type="NCBIfam" id="TIGR00738">
    <property type="entry name" value="rrf2_super"/>
    <property type="match status" value="1"/>
</dbReference>
<dbReference type="SUPFAM" id="SSF46785">
    <property type="entry name" value="Winged helix' DNA-binding domain"/>
    <property type="match status" value="1"/>
</dbReference>
<protein>
    <submittedName>
        <fullName evidence="1">Rrf2 family transcriptional regulator</fullName>
    </submittedName>
</protein>
<dbReference type="Gene3D" id="1.10.10.10">
    <property type="entry name" value="Winged helix-like DNA-binding domain superfamily/Winged helix DNA-binding domain"/>
    <property type="match status" value="1"/>
</dbReference>
<evidence type="ECO:0000313" key="1">
    <source>
        <dbReference type="EMBL" id="MEE1977826.1"/>
    </source>
</evidence>
<proteinExistence type="predicted"/>
<dbReference type="PROSITE" id="PS51197">
    <property type="entry name" value="HTH_RRF2_2"/>
    <property type="match status" value="1"/>
</dbReference>
<comment type="caution">
    <text evidence="1">The sequence shown here is derived from an EMBL/GenBank/DDBJ whole genome shotgun (WGS) entry which is preliminary data.</text>
</comment>
<sequence length="143" mass="16113">MISNSSKYAMIGVLYLAVNSSEEHKILAKDLSNSTGVPQAYLSKLMQELVRHQIISSTRGPNGGFYLTDNNREKRLIDIINIIDGDYRLNSCMLSLHKCDSEHPCPLHDLMGDTKSKFVERLKDTKVQDLVLDIKQGKSFLSI</sequence>
<dbReference type="Proteomes" id="UP001356308">
    <property type="component" value="Unassembled WGS sequence"/>
</dbReference>
<keyword evidence="2" id="KW-1185">Reference proteome</keyword>
<dbReference type="InterPro" id="IPR000944">
    <property type="entry name" value="Tscrpt_reg_Rrf2"/>
</dbReference>
<dbReference type="Pfam" id="PF02082">
    <property type="entry name" value="Rrf2"/>
    <property type="match status" value="1"/>
</dbReference>
<evidence type="ECO:0000313" key="2">
    <source>
        <dbReference type="Proteomes" id="UP001356308"/>
    </source>
</evidence>
<dbReference type="EMBL" id="JAZDDG010000008">
    <property type="protein sequence ID" value="MEE1977826.1"/>
    <property type="molecule type" value="Genomic_DNA"/>
</dbReference>
<name>A0ABU7IXW7_9FLAO</name>
<gene>
    <name evidence="1" type="ORF">V1I91_17235</name>
</gene>
<dbReference type="PANTHER" id="PTHR33221:SF15">
    <property type="entry name" value="HTH-TYPE TRANSCRIPTIONAL REGULATOR YWGB-RELATED"/>
    <property type="match status" value="1"/>
</dbReference>
<dbReference type="InterPro" id="IPR036390">
    <property type="entry name" value="WH_DNA-bd_sf"/>
</dbReference>
<dbReference type="RefSeq" id="WP_272652507.1">
    <property type="nucleotide sequence ID" value="NZ_JAZDDG010000008.1"/>
</dbReference>
<dbReference type="InterPro" id="IPR036388">
    <property type="entry name" value="WH-like_DNA-bd_sf"/>
</dbReference>
<reference evidence="1 2" key="1">
    <citation type="submission" date="2024-01" db="EMBL/GenBank/DDBJ databases">
        <title>Maribacter spp. originated from different algae showed divergent polysaccharides utilization ability.</title>
        <authorList>
            <person name="Wang H."/>
            <person name="Wu Y."/>
        </authorList>
    </citation>
    <scope>NUCLEOTIDE SEQUENCE [LARGE SCALE GENOMIC DNA]</scope>
    <source>
        <strain evidence="1 2">PR1</strain>
    </source>
</reference>
<accession>A0ABU7IXW7</accession>
<organism evidence="1 2">
    <name type="scientific">Maribacter cobaltidurans</name>
    <dbReference type="NCBI Taxonomy" id="1178778"/>
    <lineage>
        <taxon>Bacteria</taxon>
        <taxon>Pseudomonadati</taxon>
        <taxon>Bacteroidota</taxon>
        <taxon>Flavobacteriia</taxon>
        <taxon>Flavobacteriales</taxon>
        <taxon>Flavobacteriaceae</taxon>
        <taxon>Maribacter</taxon>
    </lineage>
</organism>